<dbReference type="GO" id="GO:0005829">
    <property type="term" value="C:cytosol"/>
    <property type="evidence" value="ECO:0007669"/>
    <property type="project" value="TreeGrafter"/>
</dbReference>
<evidence type="ECO:0000313" key="7">
    <source>
        <dbReference type="Proteomes" id="UP000594034"/>
    </source>
</evidence>
<evidence type="ECO:0000313" key="6">
    <source>
        <dbReference type="EMBL" id="QFI55543.1"/>
    </source>
</evidence>
<dbReference type="AlphaFoldDB" id="A0A5J6X0K7"/>
<dbReference type="PANTHER" id="PTHR30265:SF7">
    <property type="entry name" value="TRANSCRIPTION ANTITERMINATION PROTEIN RFAH"/>
    <property type="match status" value="1"/>
</dbReference>
<dbReference type="GO" id="GO:0006354">
    <property type="term" value="P:DNA-templated transcription elongation"/>
    <property type="evidence" value="ECO:0007669"/>
    <property type="project" value="InterPro"/>
</dbReference>
<keyword evidence="7" id="KW-1185">Reference proteome</keyword>
<dbReference type="CDD" id="cd09892">
    <property type="entry name" value="NGN_SP_RfaH"/>
    <property type="match status" value="1"/>
</dbReference>
<evidence type="ECO:0000256" key="3">
    <source>
        <dbReference type="ARBA" id="ARBA00023163"/>
    </source>
</evidence>
<comment type="subunit">
    <text evidence="4">Interacts with both the nontemplate DNA and the RNA polymerase (RNAP).</text>
</comment>
<feature type="domain" description="NusG-like N-terminal" evidence="5">
    <location>
        <begin position="1"/>
        <end position="100"/>
    </location>
</feature>
<dbReference type="SMART" id="SM00738">
    <property type="entry name" value="NGN"/>
    <property type="match status" value="1"/>
</dbReference>
<evidence type="ECO:0000259" key="5">
    <source>
        <dbReference type="SMART" id="SM00738"/>
    </source>
</evidence>
<protein>
    <recommendedName>
        <fullName evidence="4">Transcription antitermination protein RfaH</fullName>
    </recommendedName>
</protein>
<accession>A0A5J6X0K7</accession>
<dbReference type="Pfam" id="PF02357">
    <property type="entry name" value="NusG"/>
    <property type="match status" value="1"/>
</dbReference>
<dbReference type="GO" id="GO:0003677">
    <property type="term" value="F:DNA binding"/>
    <property type="evidence" value="ECO:0007669"/>
    <property type="project" value="UniProtKB-UniRule"/>
</dbReference>
<dbReference type="Gene3D" id="3.30.70.940">
    <property type="entry name" value="NusG, N-terminal domain"/>
    <property type="match status" value="1"/>
</dbReference>
<keyword evidence="1 4" id="KW-0889">Transcription antitermination</keyword>
<name>A0A5J6X0K7_9GAMM</name>
<dbReference type="PANTHER" id="PTHR30265">
    <property type="entry name" value="RHO-INTERACTING TRANSCRIPTION TERMINATION FACTOR NUSG"/>
    <property type="match status" value="1"/>
</dbReference>
<gene>
    <name evidence="4 6" type="primary">rfaH</name>
    <name evidence="6" type="ORF">FE240_13100</name>
</gene>
<evidence type="ECO:0000256" key="2">
    <source>
        <dbReference type="ARBA" id="ARBA00023015"/>
    </source>
</evidence>
<reference evidence="6 7" key="1">
    <citation type="submission" date="2019-05" db="EMBL/GenBank/DDBJ databases">
        <title>OXA-830, a novel chromosomally encoded expanded-spectrum class D beta-lactamase in Aeromonas simiae.</title>
        <authorList>
            <person name="Zhou W."/>
            <person name="Chen Q."/>
        </authorList>
    </citation>
    <scope>NUCLEOTIDE SEQUENCE [LARGE SCALE GENOMIC DNA]</scope>
    <source>
        <strain evidence="6 7">A6</strain>
    </source>
</reference>
<keyword evidence="3 4" id="KW-0804">Transcription</keyword>
<dbReference type="NCBIfam" id="TIGR01955">
    <property type="entry name" value="RfaH"/>
    <property type="match status" value="1"/>
</dbReference>
<comment type="function">
    <text evidence="4">Enhances distal genes transcription elongation in a specialized subset of operons that encode extracytoplasmic components.</text>
</comment>
<dbReference type="NCBIfam" id="NF006534">
    <property type="entry name" value="PRK09014.1"/>
    <property type="match status" value="1"/>
</dbReference>
<dbReference type="RefSeq" id="WP_193001516.1">
    <property type="nucleotide sequence ID" value="NZ_CP040449.1"/>
</dbReference>
<proteinExistence type="inferred from homology"/>
<dbReference type="EMBL" id="CP040449">
    <property type="protein sequence ID" value="QFI55543.1"/>
    <property type="molecule type" value="Genomic_DNA"/>
</dbReference>
<dbReference type="SUPFAM" id="SSF82679">
    <property type="entry name" value="N-utilization substance G protein NusG, N-terminal domain"/>
    <property type="match status" value="1"/>
</dbReference>
<dbReference type="HAMAP" id="MF_00951">
    <property type="entry name" value="RfaH"/>
    <property type="match status" value="1"/>
</dbReference>
<dbReference type="InterPro" id="IPR043425">
    <property type="entry name" value="NusG-like"/>
</dbReference>
<dbReference type="InterPro" id="IPR006645">
    <property type="entry name" value="NGN-like_dom"/>
</dbReference>
<evidence type="ECO:0000256" key="4">
    <source>
        <dbReference type="HAMAP-Rule" id="MF_00951"/>
    </source>
</evidence>
<keyword evidence="2 4" id="KW-0805">Transcription regulation</keyword>
<dbReference type="GO" id="GO:0001073">
    <property type="term" value="F:transcription antitermination factor activity, DNA binding"/>
    <property type="evidence" value="ECO:0007669"/>
    <property type="project" value="UniProtKB-UniRule"/>
</dbReference>
<comment type="similarity">
    <text evidence="4">Belongs to the RfaH family.</text>
</comment>
<dbReference type="KEGG" id="asim:FE240_13100"/>
<dbReference type="Proteomes" id="UP000594034">
    <property type="component" value="Chromosome"/>
</dbReference>
<organism evidence="6 7">
    <name type="scientific">Aeromonas simiae</name>
    <dbReference type="NCBI Taxonomy" id="218936"/>
    <lineage>
        <taxon>Bacteria</taxon>
        <taxon>Pseudomonadati</taxon>
        <taxon>Pseudomonadota</taxon>
        <taxon>Gammaproteobacteria</taxon>
        <taxon>Aeromonadales</taxon>
        <taxon>Aeromonadaceae</taxon>
        <taxon>Aeromonas</taxon>
    </lineage>
</organism>
<sequence>MHQWYLAYCKAKEEARAEVHLKLQGIDSYYPMVEVEKIRRGKRVKVKEPMFPNYLFIYVDLELVPPIRIKSTRGIARIIQFGEQWTPIPKELIHRLMSQDDSDEARALYTDLPQPGDKVFIESGPLQGFEAIYQEPDGEKRSILLVSLLNRQTQGSFDNQSFRRS</sequence>
<keyword evidence="4" id="KW-0238">DNA-binding</keyword>
<evidence type="ECO:0000256" key="1">
    <source>
        <dbReference type="ARBA" id="ARBA00022814"/>
    </source>
</evidence>
<dbReference type="InterPro" id="IPR036735">
    <property type="entry name" value="NGN_dom_sf"/>
</dbReference>
<dbReference type="InterPro" id="IPR010215">
    <property type="entry name" value="Transcription_antiterm_RfaH"/>
</dbReference>